<evidence type="ECO:0000256" key="3">
    <source>
        <dbReference type="ARBA" id="ARBA00023125"/>
    </source>
</evidence>
<dbReference type="SUPFAM" id="SSF48498">
    <property type="entry name" value="Tetracyclin repressor-like, C-terminal domain"/>
    <property type="match status" value="1"/>
</dbReference>
<organism evidence="7 8">
    <name type="scientific">Allobacillus salarius</name>
    <dbReference type="NCBI Taxonomy" id="1955272"/>
    <lineage>
        <taxon>Bacteria</taxon>
        <taxon>Bacillati</taxon>
        <taxon>Bacillota</taxon>
        <taxon>Bacilli</taxon>
        <taxon>Bacillales</taxon>
        <taxon>Bacillaceae</taxon>
        <taxon>Allobacillus</taxon>
    </lineage>
</organism>
<dbReference type="InterPro" id="IPR009057">
    <property type="entry name" value="Homeodomain-like_sf"/>
</dbReference>
<dbReference type="RefSeq" id="WP_144088783.1">
    <property type="nucleotide sequence ID" value="NZ_VMHE01000011.1"/>
</dbReference>
<dbReference type="InterPro" id="IPR041490">
    <property type="entry name" value="KstR2_TetR_C"/>
</dbReference>
<protein>
    <submittedName>
        <fullName evidence="7">TetR/AcrR family transcriptional regulator</fullName>
    </submittedName>
</protein>
<feature type="domain" description="HTH tetR-type" evidence="6">
    <location>
        <begin position="9"/>
        <end position="69"/>
    </location>
</feature>
<dbReference type="GO" id="GO:0000976">
    <property type="term" value="F:transcription cis-regulatory region binding"/>
    <property type="evidence" value="ECO:0007669"/>
    <property type="project" value="TreeGrafter"/>
</dbReference>
<evidence type="ECO:0000259" key="6">
    <source>
        <dbReference type="PROSITE" id="PS50977"/>
    </source>
</evidence>
<dbReference type="InterPro" id="IPR001647">
    <property type="entry name" value="HTH_TetR"/>
</dbReference>
<dbReference type="AlphaFoldDB" id="A0A556PLH8"/>
<dbReference type="PANTHER" id="PTHR30055:SF175">
    <property type="entry name" value="HTH-TYPE TRANSCRIPTIONAL REPRESSOR KSTR2"/>
    <property type="match status" value="1"/>
</dbReference>
<dbReference type="EMBL" id="VMHE01000011">
    <property type="protein sequence ID" value="TSJ65226.1"/>
    <property type="molecule type" value="Genomic_DNA"/>
</dbReference>
<evidence type="ECO:0000256" key="4">
    <source>
        <dbReference type="ARBA" id="ARBA00023163"/>
    </source>
</evidence>
<dbReference type="OrthoDB" id="9814200at2"/>
<dbReference type="Gene3D" id="1.10.10.60">
    <property type="entry name" value="Homeodomain-like"/>
    <property type="match status" value="1"/>
</dbReference>
<dbReference type="Pfam" id="PF00440">
    <property type="entry name" value="TetR_N"/>
    <property type="match status" value="1"/>
</dbReference>
<keyword evidence="3 5" id="KW-0238">DNA-binding</keyword>
<sequence length="195" mass="22504">MSLREKKVAKRKKDLLMSAIAIIGEKGYHSTTMEEIASKLLMTKGSIYYYFKDKQDLVYQSQKILLEQSNENIEEVLSEDLPYDEKLKKVMVVHIEYLITEQSGFVMGTNPEQFFSGKQLETILMLRDRYGNYIKQLIAEGVKEGVFTEVDEKIVRNIILGAMNWVVTWYSPNGPMDKTTLAKSISNYLLKIVLK</sequence>
<keyword evidence="8" id="KW-1185">Reference proteome</keyword>
<gene>
    <name evidence="7" type="ORF">FPQ13_07800</name>
</gene>
<evidence type="ECO:0000313" key="7">
    <source>
        <dbReference type="EMBL" id="TSJ65226.1"/>
    </source>
</evidence>
<evidence type="ECO:0000256" key="5">
    <source>
        <dbReference type="PROSITE-ProRule" id="PRU00335"/>
    </source>
</evidence>
<name>A0A556PLH8_9BACI</name>
<dbReference type="PANTHER" id="PTHR30055">
    <property type="entry name" value="HTH-TYPE TRANSCRIPTIONAL REGULATOR RUTR"/>
    <property type="match status" value="1"/>
</dbReference>
<dbReference type="InterPro" id="IPR036271">
    <property type="entry name" value="Tet_transcr_reg_TetR-rel_C_sf"/>
</dbReference>
<evidence type="ECO:0000256" key="1">
    <source>
        <dbReference type="ARBA" id="ARBA00022491"/>
    </source>
</evidence>
<reference evidence="7 8" key="1">
    <citation type="submission" date="2019-07" db="EMBL/GenBank/DDBJ databases">
        <title>Allobacillus sp. nov. SKP isolated from shrimp paste of Euphausiacea.</title>
        <authorList>
            <person name="Kanchanasin P."/>
            <person name="Tanasupawat S."/>
            <person name="Shi W."/>
            <person name="Wu L."/>
            <person name="Ma J."/>
        </authorList>
    </citation>
    <scope>NUCLEOTIDE SEQUENCE [LARGE SCALE GENOMIC DNA]</scope>
    <source>
        <strain evidence="7 8">SKP4-8</strain>
    </source>
</reference>
<dbReference type="InterPro" id="IPR050109">
    <property type="entry name" value="HTH-type_TetR-like_transc_reg"/>
</dbReference>
<keyword evidence="1" id="KW-0678">Repressor</keyword>
<feature type="DNA-binding region" description="H-T-H motif" evidence="5">
    <location>
        <begin position="32"/>
        <end position="51"/>
    </location>
</feature>
<keyword evidence="4" id="KW-0804">Transcription</keyword>
<evidence type="ECO:0000256" key="2">
    <source>
        <dbReference type="ARBA" id="ARBA00023015"/>
    </source>
</evidence>
<dbReference type="Pfam" id="PF17932">
    <property type="entry name" value="TetR_C_24"/>
    <property type="match status" value="1"/>
</dbReference>
<keyword evidence="2" id="KW-0805">Transcription regulation</keyword>
<dbReference type="PRINTS" id="PR00455">
    <property type="entry name" value="HTHTETR"/>
</dbReference>
<dbReference type="Gene3D" id="1.10.357.10">
    <property type="entry name" value="Tetracycline Repressor, domain 2"/>
    <property type="match status" value="1"/>
</dbReference>
<dbReference type="Proteomes" id="UP000316425">
    <property type="component" value="Unassembled WGS sequence"/>
</dbReference>
<proteinExistence type="predicted"/>
<dbReference type="SUPFAM" id="SSF46689">
    <property type="entry name" value="Homeodomain-like"/>
    <property type="match status" value="1"/>
</dbReference>
<dbReference type="PROSITE" id="PS50977">
    <property type="entry name" value="HTH_TETR_2"/>
    <property type="match status" value="1"/>
</dbReference>
<accession>A0A556PLH8</accession>
<evidence type="ECO:0000313" key="8">
    <source>
        <dbReference type="Proteomes" id="UP000316425"/>
    </source>
</evidence>
<comment type="caution">
    <text evidence="7">The sequence shown here is derived from an EMBL/GenBank/DDBJ whole genome shotgun (WGS) entry which is preliminary data.</text>
</comment>
<dbReference type="GO" id="GO:0003700">
    <property type="term" value="F:DNA-binding transcription factor activity"/>
    <property type="evidence" value="ECO:0007669"/>
    <property type="project" value="TreeGrafter"/>
</dbReference>